<reference evidence="6" key="1">
    <citation type="submission" date="2022-07" db="EMBL/GenBank/DDBJ databases">
        <title>Diversity of ethanolamine utilization by human commensal Escherichia coli.</title>
        <authorList>
            <person name="Jubelin G."/>
        </authorList>
    </citation>
    <scope>NUCLEOTIDE SEQUENCE</scope>
    <source>
        <strain evidence="6">S1</strain>
    </source>
</reference>
<keyword evidence="4" id="KW-1133">Transmembrane helix</keyword>
<comment type="similarity">
    <text evidence="2">Belongs to the SLC13A/DASS transporter (TC 2.A.47) family. DIT1 subfamily.</text>
</comment>
<evidence type="ECO:0000256" key="2">
    <source>
        <dbReference type="ARBA" id="ARBA00007349"/>
    </source>
</evidence>
<comment type="caution">
    <text evidence="6">The sequence shown here is derived from an EMBL/GenBank/DDBJ whole genome shotgun (WGS) entry which is preliminary data.</text>
</comment>
<dbReference type="AlphaFoldDB" id="A0AAW5N6R4"/>
<evidence type="ECO:0000256" key="5">
    <source>
        <dbReference type="ARBA" id="ARBA00023136"/>
    </source>
</evidence>
<evidence type="ECO:0000313" key="6">
    <source>
        <dbReference type="EMBL" id="MCR6679867.1"/>
    </source>
</evidence>
<evidence type="ECO:0000256" key="3">
    <source>
        <dbReference type="ARBA" id="ARBA00022692"/>
    </source>
</evidence>
<gene>
    <name evidence="6" type="ORF">NVV43_31330</name>
</gene>
<dbReference type="InterPro" id="IPR001898">
    <property type="entry name" value="SLC13A/DASS"/>
</dbReference>
<dbReference type="EMBL" id="JANPXH010001897">
    <property type="protein sequence ID" value="MCR6679867.1"/>
    <property type="molecule type" value="Genomic_DNA"/>
</dbReference>
<feature type="non-terminal residue" evidence="6">
    <location>
        <position position="77"/>
    </location>
</feature>
<dbReference type="Proteomes" id="UP001206878">
    <property type="component" value="Unassembled WGS sequence"/>
</dbReference>
<proteinExistence type="inferred from homology"/>
<dbReference type="InterPro" id="IPR030676">
    <property type="entry name" value="CitT-rel"/>
</dbReference>
<keyword evidence="5" id="KW-0472">Membrane</keyword>
<accession>A0AAW5N6R4</accession>
<comment type="subcellular location">
    <subcellularLocation>
        <location evidence="1">Membrane</location>
        <topology evidence="1">Multi-pass membrane protein</topology>
    </subcellularLocation>
</comment>
<evidence type="ECO:0000313" key="7">
    <source>
        <dbReference type="Proteomes" id="UP001206878"/>
    </source>
</evidence>
<feature type="non-terminal residue" evidence="6">
    <location>
        <position position="1"/>
    </location>
</feature>
<organism evidence="6 7">
    <name type="scientific">Escherichia marmotae</name>
    <dbReference type="NCBI Taxonomy" id="1499973"/>
    <lineage>
        <taxon>Bacteria</taxon>
        <taxon>Pseudomonadati</taxon>
        <taxon>Pseudomonadota</taxon>
        <taxon>Gammaproteobacteria</taxon>
        <taxon>Enterobacterales</taxon>
        <taxon>Enterobacteriaceae</taxon>
        <taxon>Escherichia</taxon>
    </lineage>
</organism>
<evidence type="ECO:0000256" key="1">
    <source>
        <dbReference type="ARBA" id="ARBA00004141"/>
    </source>
</evidence>
<dbReference type="GO" id="GO:0016020">
    <property type="term" value="C:membrane"/>
    <property type="evidence" value="ECO:0007669"/>
    <property type="project" value="UniProtKB-SubCell"/>
</dbReference>
<sequence length="77" mass="8605">IIMLLVTPLVFYTMYPPEIKKVYNKTMAIGGVSELGPMKIREKMLLGVFLQALHGWIFSKTIAVDESTVAIVDMATM</sequence>
<name>A0AAW5N6R4_9ESCH</name>
<dbReference type="GO" id="GO:0022857">
    <property type="term" value="F:transmembrane transporter activity"/>
    <property type="evidence" value="ECO:0007669"/>
    <property type="project" value="InterPro"/>
</dbReference>
<keyword evidence="3" id="KW-0812">Transmembrane</keyword>
<evidence type="ECO:0000256" key="4">
    <source>
        <dbReference type="ARBA" id="ARBA00022989"/>
    </source>
</evidence>
<protein>
    <submittedName>
        <fullName evidence="6">Anion permease</fullName>
    </submittedName>
</protein>
<dbReference type="Pfam" id="PF00939">
    <property type="entry name" value="Na_sulph_symp"/>
    <property type="match status" value="1"/>
</dbReference>
<dbReference type="PANTHER" id="PTHR42826">
    <property type="entry name" value="DICARBOXYLATE TRANSPORTER 2.1, CHLOROPLASTIC"/>
    <property type="match status" value="1"/>
</dbReference>